<comment type="subunit">
    <text evidence="1">Homodimer.</text>
</comment>
<protein>
    <recommendedName>
        <fullName evidence="2">Stress-response A/B barrel domain-containing protein</fullName>
    </recommendedName>
</protein>
<sequence>MGVLLLSLTMRHSFPIYPVISSTVYGGHGNGIMGRNRFTVISCANGNRQRERNLLRRREVVEHICLLKANKNISEDEEKEMLDYLYTSQYQMRGMVAISLGQISGEAKEDYTHAVFMRFGSKEDLAKLYENPPYLQVMKKHVLPYCHGLMNVDYESEVEDDILHIFRKGEEYNYGVEFVLLIAFVEAAIVEAVEDALMSLQELTEEHPSLILQCTQDGCKLQQGLISLNENQCQNMRRKVKEDFGNGKQELVFVGHLVDYDNPKPTYDSYICEQGMKDRVMGSHSTNGMYFIKDGYHVQKEEKVVSYMNSSTFHFSQSINPIATNMNIWERNVKDSPTCLLCGKEIETTKHALLVKMSEQYGSGWMLTDKVTIQYKMKMSSSLVHIVSRDGSNFNSKTSEEYTHGAVMRFRSPEAFEIFLSSSRYRDVWESKLQPIARKTLAIHFCVDPVGTEIM</sequence>
<dbReference type="PROSITE" id="PS51502">
    <property type="entry name" value="S_R_A_B_BARREL"/>
    <property type="match status" value="1"/>
</dbReference>
<dbReference type="Proteomes" id="UP000701853">
    <property type="component" value="Chromosome 12"/>
</dbReference>
<dbReference type="Pfam" id="PF07876">
    <property type="entry name" value="Dabb"/>
    <property type="match status" value="1"/>
</dbReference>
<dbReference type="InterPro" id="IPR044662">
    <property type="entry name" value="HS1/DABB1-like"/>
</dbReference>
<dbReference type="PANTHER" id="PTHR33178:SF5">
    <property type="entry name" value="EXPRESSED PROTEIN"/>
    <property type="match status" value="1"/>
</dbReference>
<evidence type="ECO:0000313" key="3">
    <source>
        <dbReference type="EMBL" id="KAG8475726.1"/>
    </source>
</evidence>
<gene>
    <name evidence="3" type="ORF">CXB51_032503</name>
</gene>
<dbReference type="SMART" id="SM00886">
    <property type="entry name" value="Dabb"/>
    <property type="match status" value="1"/>
</dbReference>
<dbReference type="InterPro" id="IPR011008">
    <property type="entry name" value="Dimeric_a/b-barrel"/>
</dbReference>
<evidence type="ECO:0000256" key="1">
    <source>
        <dbReference type="ARBA" id="ARBA00011738"/>
    </source>
</evidence>
<keyword evidence="4" id="KW-1185">Reference proteome</keyword>
<comment type="caution">
    <text evidence="3">The sequence shown here is derived from an EMBL/GenBank/DDBJ whole genome shotgun (WGS) entry which is preliminary data.</text>
</comment>
<dbReference type="SUPFAM" id="SSF54909">
    <property type="entry name" value="Dimeric alpha+beta barrel"/>
    <property type="match status" value="2"/>
</dbReference>
<accession>A0A8J5Y9X3</accession>
<dbReference type="AlphaFoldDB" id="A0A8J5Y9X3"/>
<evidence type="ECO:0000313" key="4">
    <source>
        <dbReference type="Proteomes" id="UP000701853"/>
    </source>
</evidence>
<dbReference type="Gene3D" id="3.30.70.100">
    <property type="match status" value="1"/>
</dbReference>
<feature type="domain" description="Stress-response A/B barrel" evidence="2">
    <location>
        <begin position="61"/>
        <end position="154"/>
    </location>
</feature>
<proteinExistence type="predicted"/>
<reference evidence="3 4" key="1">
    <citation type="journal article" date="2021" name="bioRxiv">
        <title>The Gossypium anomalum genome as a resource for cotton improvement and evolutionary analysis of hybrid incompatibility.</title>
        <authorList>
            <person name="Grover C.E."/>
            <person name="Yuan D."/>
            <person name="Arick M.A."/>
            <person name="Miller E.R."/>
            <person name="Hu G."/>
            <person name="Peterson D.G."/>
            <person name="Wendel J.F."/>
            <person name="Udall J.A."/>
        </authorList>
    </citation>
    <scope>NUCLEOTIDE SEQUENCE [LARGE SCALE GENOMIC DNA]</scope>
    <source>
        <strain evidence="3">JFW-Udall</strain>
        <tissue evidence="3">Leaf</tissue>
    </source>
</reference>
<dbReference type="OrthoDB" id="2016695at2759"/>
<name>A0A8J5Y9X3_9ROSI</name>
<dbReference type="EMBL" id="JAHUZN010000012">
    <property type="protein sequence ID" value="KAG8475726.1"/>
    <property type="molecule type" value="Genomic_DNA"/>
</dbReference>
<dbReference type="InterPro" id="IPR013097">
    <property type="entry name" value="Dabb"/>
</dbReference>
<dbReference type="PANTHER" id="PTHR33178">
    <property type="match status" value="1"/>
</dbReference>
<organism evidence="3 4">
    <name type="scientific">Gossypium anomalum</name>
    <dbReference type="NCBI Taxonomy" id="47600"/>
    <lineage>
        <taxon>Eukaryota</taxon>
        <taxon>Viridiplantae</taxon>
        <taxon>Streptophyta</taxon>
        <taxon>Embryophyta</taxon>
        <taxon>Tracheophyta</taxon>
        <taxon>Spermatophyta</taxon>
        <taxon>Magnoliopsida</taxon>
        <taxon>eudicotyledons</taxon>
        <taxon>Gunneridae</taxon>
        <taxon>Pentapetalae</taxon>
        <taxon>rosids</taxon>
        <taxon>malvids</taxon>
        <taxon>Malvales</taxon>
        <taxon>Malvaceae</taxon>
        <taxon>Malvoideae</taxon>
        <taxon>Gossypium</taxon>
    </lineage>
</organism>
<evidence type="ECO:0000259" key="2">
    <source>
        <dbReference type="PROSITE" id="PS51502"/>
    </source>
</evidence>